<keyword evidence="2" id="KW-0732">Signal</keyword>
<organism evidence="3 4">
    <name type="scientific">Liparis tanakae</name>
    <name type="common">Tanaka's snailfish</name>
    <dbReference type="NCBI Taxonomy" id="230148"/>
    <lineage>
        <taxon>Eukaryota</taxon>
        <taxon>Metazoa</taxon>
        <taxon>Chordata</taxon>
        <taxon>Craniata</taxon>
        <taxon>Vertebrata</taxon>
        <taxon>Euteleostomi</taxon>
        <taxon>Actinopterygii</taxon>
        <taxon>Neopterygii</taxon>
        <taxon>Teleostei</taxon>
        <taxon>Neoteleostei</taxon>
        <taxon>Acanthomorphata</taxon>
        <taxon>Eupercaria</taxon>
        <taxon>Perciformes</taxon>
        <taxon>Cottioidei</taxon>
        <taxon>Cottales</taxon>
        <taxon>Liparidae</taxon>
        <taxon>Liparis</taxon>
    </lineage>
</organism>
<gene>
    <name evidence="3" type="ORF">EYF80_044456</name>
</gene>
<feature type="chain" id="PRO_5021498445" description="Secreted protein" evidence="2">
    <location>
        <begin position="18"/>
        <end position="386"/>
    </location>
</feature>
<evidence type="ECO:0000313" key="3">
    <source>
        <dbReference type="EMBL" id="TNN45352.1"/>
    </source>
</evidence>
<evidence type="ECO:0000313" key="4">
    <source>
        <dbReference type="Proteomes" id="UP000314294"/>
    </source>
</evidence>
<dbReference type="Proteomes" id="UP000314294">
    <property type="component" value="Unassembled WGS sequence"/>
</dbReference>
<feature type="signal peptide" evidence="2">
    <location>
        <begin position="1"/>
        <end position="17"/>
    </location>
</feature>
<keyword evidence="4" id="KW-1185">Reference proteome</keyword>
<dbReference type="EMBL" id="SRLO01000852">
    <property type="protein sequence ID" value="TNN45352.1"/>
    <property type="molecule type" value="Genomic_DNA"/>
</dbReference>
<evidence type="ECO:0000256" key="2">
    <source>
        <dbReference type="SAM" id="SignalP"/>
    </source>
</evidence>
<evidence type="ECO:0000256" key="1">
    <source>
        <dbReference type="SAM" id="MobiDB-lite"/>
    </source>
</evidence>
<dbReference type="AlphaFoldDB" id="A0A4Z2FYD7"/>
<feature type="compositionally biased region" description="Basic and acidic residues" evidence="1">
    <location>
        <begin position="73"/>
        <end position="87"/>
    </location>
</feature>
<proteinExistence type="predicted"/>
<protein>
    <recommendedName>
        <fullName evidence="5">Secreted protein</fullName>
    </recommendedName>
</protein>
<feature type="region of interest" description="Disordered" evidence="1">
    <location>
        <begin position="73"/>
        <end position="134"/>
    </location>
</feature>
<reference evidence="3 4" key="1">
    <citation type="submission" date="2019-03" db="EMBL/GenBank/DDBJ databases">
        <title>First draft genome of Liparis tanakae, snailfish: a comprehensive survey of snailfish specific genes.</title>
        <authorList>
            <person name="Kim W."/>
            <person name="Song I."/>
            <person name="Jeong J.-H."/>
            <person name="Kim D."/>
            <person name="Kim S."/>
            <person name="Ryu S."/>
            <person name="Song J.Y."/>
            <person name="Lee S.K."/>
        </authorList>
    </citation>
    <scope>NUCLEOTIDE SEQUENCE [LARGE SCALE GENOMIC DNA]</scope>
    <source>
        <tissue evidence="3">Muscle</tissue>
    </source>
</reference>
<sequence length="386" mass="40558">MVCLVRASWFLCTLCSASRPEGSLDGDFCVAEDSDAIDGGDIWEGYKRGGSGAVNRNAFIKAPATTRIYSHASERDAGSLSSDHLDDVSDSGSQARDEDGMSECNTLPRELTPTQPEEKRPSSGPGADPEDRRLTERGPGIVQLEHKHELLVFAMKALLTDALAVHTLAVPDAVAGTLLHAAILAGEVRETHASPVHAPALVVAVVRTRGAAAARPRVALVAHARPVHTAAVVVALVGAGGGGAVGAFPSRVAEAAAGVRLVGAVAAAAGVHALRKRRVTSSSRPFTRYNSDLKLSDSSQSHVGACSLMLCLKTMPLSLFVVVSIGRPTGRNMYHHSSFLTCFVLRRQELQFTTGAPRDVDVVDVAEGDRLLCGGRVRVAGGRAER</sequence>
<comment type="caution">
    <text evidence="3">The sequence shown here is derived from an EMBL/GenBank/DDBJ whole genome shotgun (WGS) entry which is preliminary data.</text>
</comment>
<evidence type="ECO:0008006" key="5">
    <source>
        <dbReference type="Google" id="ProtNLM"/>
    </source>
</evidence>
<accession>A0A4Z2FYD7</accession>
<name>A0A4Z2FYD7_9TELE</name>